<dbReference type="InParanoid" id="A0A3R7FV20"/>
<protein>
    <submittedName>
        <fullName evidence="2">Uncharacterized protein</fullName>
    </submittedName>
</protein>
<gene>
    <name evidence="2" type="ORF">CSKR_113954</name>
</gene>
<reference evidence="2 3" key="2">
    <citation type="journal article" date="2021" name="Genomics">
        <title>High-quality reference genome for Clonorchis sinensis.</title>
        <authorList>
            <person name="Young N.D."/>
            <person name="Stroehlein A.J."/>
            <person name="Kinkar L."/>
            <person name="Wang T."/>
            <person name="Sohn W.M."/>
            <person name="Chang B.C.H."/>
            <person name="Kaur P."/>
            <person name="Weisz D."/>
            <person name="Dudchenko O."/>
            <person name="Aiden E.L."/>
            <person name="Korhonen P.K."/>
            <person name="Gasser R.B."/>
        </authorList>
    </citation>
    <scope>NUCLEOTIDE SEQUENCE [LARGE SCALE GENOMIC DNA]</scope>
    <source>
        <strain evidence="2">Cs-k2</strain>
    </source>
</reference>
<feature type="region of interest" description="Disordered" evidence="1">
    <location>
        <begin position="70"/>
        <end position="100"/>
    </location>
</feature>
<reference evidence="2 3" key="1">
    <citation type="journal article" date="2018" name="Biotechnol. Adv.">
        <title>Improved genomic resources and new bioinformatic workflow for the carcinogenic parasite Clonorchis sinensis: Biotechnological implications.</title>
        <authorList>
            <person name="Wang D."/>
            <person name="Korhonen P.K."/>
            <person name="Gasser R.B."/>
            <person name="Young N.D."/>
        </authorList>
    </citation>
    <scope>NUCLEOTIDE SEQUENCE [LARGE SCALE GENOMIC DNA]</scope>
    <source>
        <strain evidence="2">Cs-k2</strain>
    </source>
</reference>
<dbReference type="Proteomes" id="UP000286415">
    <property type="component" value="Unassembled WGS sequence"/>
</dbReference>
<proteinExistence type="predicted"/>
<feature type="compositionally biased region" description="Basic and acidic residues" evidence="1">
    <location>
        <begin position="76"/>
        <end position="94"/>
    </location>
</feature>
<organism evidence="2 3">
    <name type="scientific">Clonorchis sinensis</name>
    <name type="common">Chinese liver fluke</name>
    <dbReference type="NCBI Taxonomy" id="79923"/>
    <lineage>
        <taxon>Eukaryota</taxon>
        <taxon>Metazoa</taxon>
        <taxon>Spiralia</taxon>
        <taxon>Lophotrochozoa</taxon>
        <taxon>Platyhelminthes</taxon>
        <taxon>Trematoda</taxon>
        <taxon>Digenea</taxon>
        <taxon>Opisthorchiida</taxon>
        <taxon>Opisthorchiata</taxon>
        <taxon>Opisthorchiidae</taxon>
        <taxon>Clonorchis</taxon>
    </lineage>
</organism>
<dbReference type="EMBL" id="NIRI02000056">
    <property type="protein sequence ID" value="KAG5442642.1"/>
    <property type="molecule type" value="Genomic_DNA"/>
</dbReference>
<dbReference type="STRING" id="79923.A0A3R7FV20"/>
<evidence type="ECO:0000313" key="2">
    <source>
        <dbReference type="EMBL" id="KAG5442642.1"/>
    </source>
</evidence>
<accession>A0A3R7FV20</accession>
<evidence type="ECO:0000313" key="3">
    <source>
        <dbReference type="Proteomes" id="UP000286415"/>
    </source>
</evidence>
<name>A0A3R7FV20_CLOSI</name>
<sequence length="193" mass="22290">MQYEQTLHQSQWLRISACQYLSSKTASLTGSRDSVLLKSQTTSHKSDSSDIGCLYRPVSNKSYADTHVHANAPTYRKAEHSQDTRARARREQDVNHSPQIHGQPWNACSSYTAEKTRYLRPDFQQGTLTNDMFPFCLAPHSALYLFLHVLQLTTVNHTNRNGRIEVYIGQNCQRIAYQNWRAQKKDKQTTKER</sequence>
<evidence type="ECO:0000256" key="1">
    <source>
        <dbReference type="SAM" id="MobiDB-lite"/>
    </source>
</evidence>
<keyword evidence="3" id="KW-1185">Reference proteome</keyword>
<dbReference type="AlphaFoldDB" id="A0A3R7FV20"/>
<comment type="caution">
    <text evidence="2">The sequence shown here is derived from an EMBL/GenBank/DDBJ whole genome shotgun (WGS) entry which is preliminary data.</text>
</comment>